<sequence>MIENERGMRGRRESGVKGVRERDKERESGLEREGERERKRVRWRERMSLGEKERGVFVSLREGKESVEKMRRDVLNTREERNEVRRMEEKRCDERGDRLRYESRVREDEGENGLESYDEEEYGWSVIELERDERLTRESETREREGDMMRENSGVGVEEREREEKERERRREGVERIRRRENVLEEGERRESGDERVREKGVGRMQREERAGEGGMADRESLSSSSSNTDRLAVIVSKLDNLGGDMKKLKENIHAIQVNEAKYGEFGCPAPFNESNGAKYRVGLRGYYTRTNNQPPYGEKRPKVNTRNQSASLKNLETQIEQLTKELHSRATNEIPSSSTGQCKMVNTDHETPSELNNLHEVSFLSDSDSQVGTTEILQHNLPPTEQNPRDFTLPCTIGNFNFYAMADLEASVNVMPKGIFDFLKLNNLRKTNMLIEMADMTKKAPLGMVENVLVGIDKFLFPSDFVIIDRTPNETVILGRPFLTIYGGGQLNDSTWGQSYAEWYKENSHDNKPKPRDYNFKEWMIVKVGHTNVNESVKKALLKSSVIDCFKETLDPDKDIRGRSFDDYKWVFDLEIEQLADEYELEIRKKGHMLEMIWENYKNIQGKAKEWWYDYWLEEDKKRENGDKKYDPPQVHLEIFEVTRYSFDNGNSFICVTIEIKDTLSLGRENGSRFKKMIRQEMNLGEGAHNET</sequence>
<dbReference type="Gene3D" id="2.40.70.10">
    <property type="entry name" value="Acid Proteases"/>
    <property type="match status" value="1"/>
</dbReference>
<feature type="region of interest" description="Disordered" evidence="2">
    <location>
        <begin position="133"/>
        <end position="173"/>
    </location>
</feature>
<dbReference type="Proteomes" id="UP001151760">
    <property type="component" value="Unassembled WGS sequence"/>
</dbReference>
<organism evidence="3 4">
    <name type="scientific">Tanacetum coccineum</name>
    <dbReference type="NCBI Taxonomy" id="301880"/>
    <lineage>
        <taxon>Eukaryota</taxon>
        <taxon>Viridiplantae</taxon>
        <taxon>Streptophyta</taxon>
        <taxon>Embryophyta</taxon>
        <taxon>Tracheophyta</taxon>
        <taxon>Spermatophyta</taxon>
        <taxon>Magnoliopsida</taxon>
        <taxon>eudicotyledons</taxon>
        <taxon>Gunneridae</taxon>
        <taxon>Pentapetalae</taxon>
        <taxon>asterids</taxon>
        <taxon>campanulids</taxon>
        <taxon>Asterales</taxon>
        <taxon>Asteraceae</taxon>
        <taxon>Asteroideae</taxon>
        <taxon>Anthemideae</taxon>
        <taxon>Anthemidinae</taxon>
        <taxon>Tanacetum</taxon>
    </lineage>
</organism>
<feature type="region of interest" description="Disordered" evidence="2">
    <location>
        <begin position="1"/>
        <end position="39"/>
    </location>
</feature>
<feature type="coiled-coil region" evidence="1">
    <location>
        <begin position="306"/>
        <end position="333"/>
    </location>
</feature>
<evidence type="ECO:0000256" key="2">
    <source>
        <dbReference type="SAM" id="MobiDB-lite"/>
    </source>
</evidence>
<keyword evidence="1" id="KW-0175">Coiled coil</keyword>
<proteinExistence type="predicted"/>
<evidence type="ECO:0000313" key="4">
    <source>
        <dbReference type="Proteomes" id="UP001151760"/>
    </source>
</evidence>
<feature type="compositionally biased region" description="Basic and acidic residues" evidence="2">
    <location>
        <begin position="185"/>
        <end position="221"/>
    </location>
</feature>
<dbReference type="CDD" id="cd00303">
    <property type="entry name" value="retropepsin_like"/>
    <property type="match status" value="1"/>
</dbReference>
<protein>
    <submittedName>
        <fullName evidence="3">Mutator type transposase</fullName>
    </submittedName>
</protein>
<name>A0ABQ4WDK2_9ASTR</name>
<gene>
    <name evidence="3" type="ORF">Tco_0624291</name>
</gene>
<dbReference type="PANTHER" id="PTHR33067">
    <property type="entry name" value="RNA-DIRECTED DNA POLYMERASE-RELATED"/>
    <property type="match status" value="1"/>
</dbReference>
<reference evidence="3" key="2">
    <citation type="submission" date="2022-01" db="EMBL/GenBank/DDBJ databases">
        <authorList>
            <person name="Yamashiro T."/>
            <person name="Shiraishi A."/>
            <person name="Satake H."/>
            <person name="Nakayama K."/>
        </authorList>
    </citation>
    <scope>NUCLEOTIDE SEQUENCE</scope>
</reference>
<evidence type="ECO:0000256" key="1">
    <source>
        <dbReference type="SAM" id="Coils"/>
    </source>
</evidence>
<feature type="compositionally biased region" description="Basic and acidic residues" evidence="2">
    <location>
        <begin position="157"/>
        <end position="173"/>
    </location>
</feature>
<dbReference type="InterPro" id="IPR021109">
    <property type="entry name" value="Peptidase_aspartic_dom_sf"/>
</dbReference>
<evidence type="ECO:0000313" key="3">
    <source>
        <dbReference type="EMBL" id="GJS50929.1"/>
    </source>
</evidence>
<keyword evidence="4" id="KW-1185">Reference proteome</keyword>
<dbReference type="EMBL" id="BQNB010008550">
    <property type="protein sequence ID" value="GJS50929.1"/>
    <property type="molecule type" value="Genomic_DNA"/>
</dbReference>
<feature type="region of interest" description="Disordered" evidence="2">
    <location>
        <begin position="185"/>
        <end position="228"/>
    </location>
</feature>
<feature type="compositionally biased region" description="Basic and acidic residues" evidence="2">
    <location>
        <begin position="133"/>
        <end position="150"/>
    </location>
</feature>
<comment type="caution">
    <text evidence="3">The sequence shown here is derived from an EMBL/GenBank/DDBJ whole genome shotgun (WGS) entry which is preliminary data.</text>
</comment>
<dbReference type="PANTHER" id="PTHR33067:SF9">
    <property type="entry name" value="RNA-DIRECTED DNA POLYMERASE"/>
    <property type="match status" value="1"/>
</dbReference>
<reference evidence="3" key="1">
    <citation type="journal article" date="2022" name="Int. J. Mol. Sci.">
        <title>Draft Genome of Tanacetum Coccineum: Genomic Comparison of Closely Related Tanacetum-Family Plants.</title>
        <authorList>
            <person name="Yamashiro T."/>
            <person name="Shiraishi A."/>
            <person name="Nakayama K."/>
            <person name="Satake H."/>
        </authorList>
    </citation>
    <scope>NUCLEOTIDE SEQUENCE</scope>
</reference>
<accession>A0ABQ4WDK2</accession>
<feature type="coiled-coil region" evidence="1">
    <location>
        <begin position="60"/>
        <end position="87"/>
    </location>
</feature>